<feature type="domain" description="Alpha/beta hydrolase fold-3" evidence="2">
    <location>
        <begin position="80"/>
        <end position="285"/>
    </location>
</feature>
<dbReference type="InterPro" id="IPR029058">
    <property type="entry name" value="AB_hydrolase_fold"/>
</dbReference>
<evidence type="ECO:0000313" key="4">
    <source>
        <dbReference type="Proteomes" id="UP000193944"/>
    </source>
</evidence>
<keyword evidence="1 3" id="KW-0378">Hydrolase</keyword>
<dbReference type="Pfam" id="PF07859">
    <property type="entry name" value="Abhydrolase_3"/>
    <property type="match status" value="1"/>
</dbReference>
<evidence type="ECO:0000313" key="3">
    <source>
        <dbReference type="EMBL" id="ORX86541.1"/>
    </source>
</evidence>
<evidence type="ECO:0000259" key="2">
    <source>
        <dbReference type="Pfam" id="PF07859"/>
    </source>
</evidence>
<dbReference type="Proteomes" id="UP000193944">
    <property type="component" value="Unassembled WGS sequence"/>
</dbReference>
<dbReference type="InterPro" id="IPR013094">
    <property type="entry name" value="AB_hydrolase_3"/>
</dbReference>
<name>A0A1Y1XLB6_9FUNG</name>
<organism evidence="3 4">
    <name type="scientific">Anaeromyces robustus</name>
    <dbReference type="NCBI Taxonomy" id="1754192"/>
    <lineage>
        <taxon>Eukaryota</taxon>
        <taxon>Fungi</taxon>
        <taxon>Fungi incertae sedis</taxon>
        <taxon>Chytridiomycota</taxon>
        <taxon>Chytridiomycota incertae sedis</taxon>
        <taxon>Neocallimastigomycetes</taxon>
        <taxon>Neocallimastigales</taxon>
        <taxon>Neocallimastigaceae</taxon>
        <taxon>Anaeromyces</taxon>
    </lineage>
</organism>
<dbReference type="OrthoDB" id="2152029at2759"/>
<reference evidence="3 4" key="1">
    <citation type="submission" date="2016-08" db="EMBL/GenBank/DDBJ databases">
        <title>A Parts List for Fungal Cellulosomes Revealed by Comparative Genomics.</title>
        <authorList>
            <consortium name="DOE Joint Genome Institute"/>
            <person name="Haitjema C.H."/>
            <person name="Gilmore S.P."/>
            <person name="Henske J.K."/>
            <person name="Solomon K.V."/>
            <person name="De Groot R."/>
            <person name="Kuo A."/>
            <person name="Mondo S.J."/>
            <person name="Salamov A.A."/>
            <person name="Labutti K."/>
            <person name="Zhao Z."/>
            <person name="Chiniquy J."/>
            <person name="Barry K."/>
            <person name="Brewer H.M."/>
            <person name="Purvine S.O."/>
            <person name="Wright A.T."/>
            <person name="Boxma B."/>
            <person name="Van Alen T."/>
            <person name="Hackstein J.H."/>
            <person name="Baker S.E."/>
            <person name="Grigoriev I.V."/>
            <person name="O'Malley M.A."/>
        </authorList>
    </citation>
    <scope>NUCLEOTIDE SEQUENCE [LARGE SCALE GENOMIC DNA]</scope>
    <source>
        <strain evidence="3 4">S4</strain>
    </source>
</reference>
<gene>
    <name evidence="3" type="ORF">BCR32DRAFT_264924</name>
</gene>
<dbReference type="SUPFAM" id="SSF53474">
    <property type="entry name" value="alpha/beta-Hydrolases"/>
    <property type="match status" value="1"/>
</dbReference>
<sequence>MSNSIRSRLLGGIFKLSGYKKVFAKPEEELLESFRKENEKCVFKLPTDKNAIYSDVVINEEKDHHCLRMQKEEKPSEKAVLFLCGGGFVRGINDHAVKSARNYGEKSGRDVWLPYYPLCIDNCVTETYTMVYQTYKEMLKIYKPENIAFLGFSSGGAMAIGLCCHINALKEPNVSMPNLIIAVSPGSIPYYEEEKKKMEELNDLDVMLDKNFMVDTVKKIMVKDQDVPDYLVHTILGDFTNFPMTHIYYATHEILYAEAEYFEKAFKKYNVQYQMHIREGLFHCYPSITFYPEGREAEEEIIGYLSN</sequence>
<dbReference type="InterPro" id="IPR050300">
    <property type="entry name" value="GDXG_lipolytic_enzyme"/>
</dbReference>
<dbReference type="Gene3D" id="3.40.50.1820">
    <property type="entry name" value="alpha/beta hydrolase"/>
    <property type="match status" value="1"/>
</dbReference>
<accession>A0A1Y1XLB6</accession>
<dbReference type="GO" id="GO:0016787">
    <property type="term" value="F:hydrolase activity"/>
    <property type="evidence" value="ECO:0007669"/>
    <property type="project" value="UniProtKB-KW"/>
</dbReference>
<dbReference type="AlphaFoldDB" id="A0A1Y1XLB6"/>
<dbReference type="PANTHER" id="PTHR48081:SF8">
    <property type="entry name" value="ALPHA_BETA HYDROLASE FOLD-3 DOMAIN-CONTAINING PROTEIN-RELATED"/>
    <property type="match status" value="1"/>
</dbReference>
<reference evidence="3 4" key="2">
    <citation type="submission" date="2016-08" db="EMBL/GenBank/DDBJ databases">
        <title>Pervasive Adenine N6-methylation of Active Genes in Fungi.</title>
        <authorList>
            <consortium name="DOE Joint Genome Institute"/>
            <person name="Mondo S.J."/>
            <person name="Dannebaum R.O."/>
            <person name="Kuo R.C."/>
            <person name="Labutti K."/>
            <person name="Haridas S."/>
            <person name="Kuo A."/>
            <person name="Salamov A."/>
            <person name="Ahrendt S.R."/>
            <person name="Lipzen A."/>
            <person name="Sullivan W."/>
            <person name="Andreopoulos W.B."/>
            <person name="Clum A."/>
            <person name="Lindquist E."/>
            <person name="Daum C."/>
            <person name="Ramamoorthy G.K."/>
            <person name="Gryganskyi A."/>
            <person name="Culley D."/>
            <person name="Magnuson J.K."/>
            <person name="James T.Y."/>
            <person name="O'Malley M.A."/>
            <person name="Stajich J.E."/>
            <person name="Spatafora J.W."/>
            <person name="Visel A."/>
            <person name="Grigoriev I.V."/>
        </authorList>
    </citation>
    <scope>NUCLEOTIDE SEQUENCE [LARGE SCALE GENOMIC DNA]</scope>
    <source>
        <strain evidence="3 4">S4</strain>
    </source>
</reference>
<comment type="caution">
    <text evidence="3">The sequence shown here is derived from an EMBL/GenBank/DDBJ whole genome shotgun (WGS) entry which is preliminary data.</text>
</comment>
<dbReference type="STRING" id="1754192.A0A1Y1XLB6"/>
<dbReference type="PANTHER" id="PTHR48081">
    <property type="entry name" value="AB HYDROLASE SUPERFAMILY PROTEIN C4A8.06C"/>
    <property type="match status" value="1"/>
</dbReference>
<dbReference type="EMBL" id="MCFG01000020">
    <property type="protein sequence ID" value="ORX86541.1"/>
    <property type="molecule type" value="Genomic_DNA"/>
</dbReference>
<evidence type="ECO:0000256" key="1">
    <source>
        <dbReference type="ARBA" id="ARBA00022801"/>
    </source>
</evidence>
<protein>
    <submittedName>
        <fullName evidence="3">Alpha/beta-hydrolase</fullName>
    </submittedName>
</protein>
<proteinExistence type="predicted"/>
<keyword evidence="4" id="KW-1185">Reference proteome</keyword>